<dbReference type="GO" id="GO:0010181">
    <property type="term" value="F:FMN binding"/>
    <property type="evidence" value="ECO:0007669"/>
    <property type="project" value="InterPro"/>
</dbReference>
<keyword evidence="7" id="KW-1185">Reference proteome</keyword>
<dbReference type="InterPro" id="IPR002563">
    <property type="entry name" value="Flavin_Rdtase-like_dom"/>
</dbReference>
<proteinExistence type="inferred from homology"/>
<dbReference type="OrthoDB" id="5293996at2"/>
<comment type="similarity">
    <text evidence="4">Belongs to the flavoredoxin family.</text>
</comment>
<evidence type="ECO:0000256" key="3">
    <source>
        <dbReference type="ARBA" id="ARBA00022643"/>
    </source>
</evidence>
<comment type="cofactor">
    <cofactor evidence="1">
        <name>FMN</name>
        <dbReference type="ChEBI" id="CHEBI:58210"/>
    </cofactor>
</comment>
<dbReference type="AlphaFoldDB" id="A0A5P9CQD1"/>
<evidence type="ECO:0000313" key="6">
    <source>
        <dbReference type="EMBL" id="QFT28420.1"/>
    </source>
</evidence>
<dbReference type="Pfam" id="PF01613">
    <property type="entry name" value="Flavin_Reduct"/>
    <property type="match status" value="1"/>
</dbReference>
<sequence length="228" mass="25191">MNYDAHSIAMMEPRNRARFINSLSGFKSANLIGTRDSDGNENLAIVSSAFHLGATPPLMGLIIRPSSVERHTLENILATECYTINAVTHEFLAAAHQTSARYSKLESEFEKANLTPYYINDFNAPFVMESPLKLAMKLVDHQTLAVNGTEMVIGEIQDVLVSDNAVMPDGYVDIEALDLVTVSGLDSYHITQRIGRLSYAKPDQKLHPLTKEGDPSSWDAFGLSNFNQ</sequence>
<evidence type="ECO:0000313" key="7">
    <source>
        <dbReference type="Proteomes" id="UP000326936"/>
    </source>
</evidence>
<dbReference type="SUPFAM" id="SSF50475">
    <property type="entry name" value="FMN-binding split barrel"/>
    <property type="match status" value="1"/>
</dbReference>
<dbReference type="EMBL" id="CP045351">
    <property type="protein sequence ID" value="QFT28420.1"/>
    <property type="molecule type" value="Genomic_DNA"/>
</dbReference>
<evidence type="ECO:0000259" key="5">
    <source>
        <dbReference type="Pfam" id="PF01613"/>
    </source>
</evidence>
<dbReference type="Proteomes" id="UP000326936">
    <property type="component" value="Plasmid pTHAF100_a"/>
</dbReference>
<evidence type="ECO:0000256" key="4">
    <source>
        <dbReference type="ARBA" id="ARBA00038054"/>
    </source>
</evidence>
<evidence type="ECO:0000256" key="2">
    <source>
        <dbReference type="ARBA" id="ARBA00022630"/>
    </source>
</evidence>
<dbReference type="GO" id="GO:0016646">
    <property type="term" value="F:oxidoreductase activity, acting on the CH-NH group of donors, NAD or NADP as acceptor"/>
    <property type="evidence" value="ECO:0007669"/>
    <property type="project" value="UniProtKB-ARBA"/>
</dbReference>
<feature type="domain" description="Flavin reductase like" evidence="5">
    <location>
        <begin position="31"/>
        <end position="165"/>
    </location>
</feature>
<geneLocation type="plasmid" evidence="7">
    <name>pthaf100_a</name>
</geneLocation>
<reference evidence="6 7" key="1">
    <citation type="submission" date="2019-10" db="EMBL/GenBank/DDBJ databases">
        <title>Complete genome sequence of Vibrio sp. strain THAF100, isolated from non-filtered water from the water column of tank 6 of a marine aquarium containing stony-coral fragments. Water maintained at 26 degree C.</title>
        <authorList>
            <person name="Ruckert C."/>
            <person name="Franco A."/>
            <person name="Kalinowski J."/>
            <person name="Glaeser S."/>
        </authorList>
    </citation>
    <scope>NUCLEOTIDE SEQUENCE [LARGE SCALE GENOMIC DNA]</scope>
    <source>
        <strain evidence="6 7">THAF100</strain>
        <plasmid evidence="7">pthaf100_a</plasmid>
    </source>
</reference>
<name>A0A5P9CQD1_9VIBR</name>
<keyword evidence="2" id="KW-0285">Flavoprotein</keyword>
<accession>A0A5P9CQD1</accession>
<dbReference type="InterPro" id="IPR012349">
    <property type="entry name" value="Split_barrel_FMN-bd"/>
</dbReference>
<gene>
    <name evidence="6" type="ORF">FIV01_18660</name>
</gene>
<dbReference type="PANTHER" id="PTHR33798:SF5">
    <property type="entry name" value="FLAVIN REDUCTASE LIKE DOMAIN-CONTAINING PROTEIN"/>
    <property type="match status" value="1"/>
</dbReference>
<keyword evidence="3" id="KW-0288">FMN</keyword>
<dbReference type="Gene3D" id="2.30.110.10">
    <property type="entry name" value="Electron Transport, Fmn-binding Protein, Chain A"/>
    <property type="match status" value="1"/>
</dbReference>
<dbReference type="KEGG" id="vaq:FIV01_18660"/>
<keyword evidence="6" id="KW-0614">Plasmid</keyword>
<dbReference type="PANTHER" id="PTHR33798">
    <property type="entry name" value="FLAVOPROTEIN OXYGENASE"/>
    <property type="match status" value="1"/>
</dbReference>
<evidence type="ECO:0000256" key="1">
    <source>
        <dbReference type="ARBA" id="ARBA00001917"/>
    </source>
</evidence>
<organism evidence="6 7">
    <name type="scientific">Vibrio aquimaris</name>
    <dbReference type="NCBI Taxonomy" id="2587862"/>
    <lineage>
        <taxon>Bacteria</taxon>
        <taxon>Pseudomonadati</taxon>
        <taxon>Pseudomonadota</taxon>
        <taxon>Gammaproteobacteria</taxon>
        <taxon>Vibrionales</taxon>
        <taxon>Vibrionaceae</taxon>
        <taxon>Vibrio</taxon>
    </lineage>
</organism>
<protein>
    <submittedName>
        <fullName evidence="6">Flavin reductase like domain protein</fullName>
    </submittedName>
</protein>
<dbReference type="RefSeq" id="WP_152432417.1">
    <property type="nucleotide sequence ID" value="NZ_CBCSDK010000009.1"/>
</dbReference>